<dbReference type="Gene3D" id="3.20.20.70">
    <property type="entry name" value="Aldolase class I"/>
    <property type="match status" value="1"/>
</dbReference>
<evidence type="ECO:0000256" key="3">
    <source>
        <dbReference type="ARBA" id="ARBA00022801"/>
    </source>
</evidence>
<dbReference type="InterPro" id="IPR031704">
    <property type="entry name" value="Glyco_hydro_36_N"/>
</dbReference>
<dbReference type="InterPro" id="IPR038417">
    <property type="entry name" value="Alpga-gal_N_sf"/>
</dbReference>
<keyword evidence="3 5" id="KW-0378">Hydrolase</keyword>
<dbReference type="CDD" id="cd14791">
    <property type="entry name" value="GH36"/>
    <property type="match status" value="1"/>
</dbReference>
<dbReference type="PANTHER" id="PTHR43053">
    <property type="entry name" value="GLYCOSIDASE FAMILY 31"/>
    <property type="match status" value="1"/>
</dbReference>
<comment type="caution">
    <text evidence="8">The sequence shown here is derived from an EMBL/GenBank/DDBJ whole genome shotgun (WGS) entry which is preliminary data.</text>
</comment>
<dbReference type="Pfam" id="PF02065">
    <property type="entry name" value="Melibiase"/>
    <property type="match status" value="1"/>
</dbReference>
<dbReference type="InterPro" id="IPR000111">
    <property type="entry name" value="Glyco_hydro_27/36_CS"/>
</dbReference>
<reference evidence="8 9" key="1">
    <citation type="submission" date="2020-08" db="EMBL/GenBank/DDBJ databases">
        <title>Genome public.</title>
        <authorList>
            <person name="Liu C."/>
            <person name="Sun Q."/>
        </authorList>
    </citation>
    <scope>NUCLEOTIDE SEQUENCE [LARGE SCALE GENOMIC DNA]</scope>
    <source>
        <strain evidence="8 9">NSJ-9</strain>
    </source>
</reference>
<dbReference type="Pfam" id="PF16875">
    <property type="entry name" value="Glyco_hydro_36N"/>
    <property type="match status" value="1"/>
</dbReference>
<dbReference type="PRINTS" id="PR00743">
    <property type="entry name" value="GLHYDRLASE36"/>
</dbReference>
<feature type="domain" description="Glycosyl hydrolase family 36 C-terminal" evidence="6">
    <location>
        <begin position="644"/>
        <end position="773"/>
    </location>
</feature>
<dbReference type="SUPFAM" id="SSF51445">
    <property type="entry name" value="(Trans)glycosidases"/>
    <property type="match status" value="1"/>
</dbReference>
<evidence type="ECO:0000313" key="9">
    <source>
        <dbReference type="Proteomes" id="UP000643810"/>
    </source>
</evidence>
<gene>
    <name evidence="8" type="ORF">H8R94_02550</name>
</gene>
<evidence type="ECO:0000256" key="4">
    <source>
        <dbReference type="ARBA" id="ARBA00023295"/>
    </source>
</evidence>
<evidence type="ECO:0000259" key="6">
    <source>
        <dbReference type="Pfam" id="PF16874"/>
    </source>
</evidence>
<dbReference type="InterPro" id="IPR013780">
    <property type="entry name" value="Glyco_hydro_b"/>
</dbReference>
<dbReference type="Proteomes" id="UP000643810">
    <property type="component" value="Unassembled WGS sequence"/>
</dbReference>
<dbReference type="InterPro" id="IPR017853">
    <property type="entry name" value="GH"/>
</dbReference>
<protein>
    <recommendedName>
        <fullName evidence="2 5">Alpha-galactosidase</fullName>
        <ecNumber evidence="2 5">3.2.1.22</ecNumber>
    </recommendedName>
</protein>
<keyword evidence="4 5" id="KW-0326">Glycosidase</keyword>
<sequence>MIEIRDGFYALHTLHTTYAFRVMETGQLEHLYYGRKISLGDGSSLVEKHAFAPGNTIAYDQEHLNFTLEDMCLEVSGYGKGDIREPFVEVICDNGSSTTDFVFVDAAEKKGKAALETLPSTYDVSKEAEQLVVHLRDKNEGFLLELVYSVFPKEDVITRSAKFINKSDKPVRLTRLMSMQLDLNQSGYVVTSFHGGWTKEMNRYDTTVNIGKFVNASYTGSSSNRCNPFIMVSEPDTSETMGDCYGFNLVYSGNHYEAVEVNSFEKTRIVTGINPTNFAFLLAPGESFESPEAVMTFSHEGFSGVSAHMHPFVREHVVRGSWQHKERPVLLNSWEASYFDISESSLLRLAKMGKDVGVELFVMDDGWFGERNNDTRALGDWTPNTKKLPNGVAGLCKKVNDLGLAFGIWIEPEMVNTDSDLYRAHPEWSMEIPGKDHSEGRNQRVLDFANPAVVDHMIEQMKQVIGSANIAYVKWDMNRIISDYYSQYLPKDRQQEVAHRYIQGVYRLAKELTQAFPEVLFEGCAAGGNRFDLGMLCYFPQIWASDNTDAVCRLNIQNGYSYGYPMSCVSAHVSACPNHQTLRVTPLESRFAVASFGVLGYECNLCDMSKEDLESIKAQIALYKEYRKVWQFGDFYRVESGNHYQWNVVSQDKKTAIGMIMQREVQPNTMFKKYQARGLDPAKTYHFVGLPRKYNIKEFGDLVNTAAPIHVKPDSLVHNVLAKFVKMDGETEDYLCSGDSIMYDGVKLKQSFVGTGYSDEVRHFPDYASRLYFMTEE</sequence>
<evidence type="ECO:0000259" key="7">
    <source>
        <dbReference type="Pfam" id="PF16875"/>
    </source>
</evidence>
<feature type="domain" description="Glycosyl hydrolase family 36 N-terminal" evidence="7">
    <location>
        <begin position="26"/>
        <end position="282"/>
    </location>
</feature>
<evidence type="ECO:0000256" key="1">
    <source>
        <dbReference type="ARBA" id="ARBA00001255"/>
    </source>
</evidence>
<dbReference type="PIRSF" id="PIRSF005536">
    <property type="entry name" value="Agal"/>
    <property type="match status" value="1"/>
</dbReference>
<dbReference type="InterPro" id="IPR050985">
    <property type="entry name" value="Alpha-glycosidase_related"/>
</dbReference>
<evidence type="ECO:0000256" key="2">
    <source>
        <dbReference type="ARBA" id="ARBA00012755"/>
    </source>
</evidence>
<accession>A0ABR7GEG2</accession>
<name>A0ABR7GEG2_9FIRM</name>
<dbReference type="Gene3D" id="2.60.40.1180">
    <property type="entry name" value="Golgi alpha-mannosidase II"/>
    <property type="match status" value="1"/>
</dbReference>
<comment type="similarity">
    <text evidence="5">Belongs to the glycosyl hydrolase.</text>
</comment>
<dbReference type="InterPro" id="IPR002252">
    <property type="entry name" value="Glyco_hydro_36"/>
</dbReference>
<dbReference type="PROSITE" id="PS00512">
    <property type="entry name" value="ALPHA_GALACTOSIDASE"/>
    <property type="match status" value="1"/>
</dbReference>
<evidence type="ECO:0000313" key="8">
    <source>
        <dbReference type="EMBL" id="MBC5685503.1"/>
    </source>
</evidence>
<keyword evidence="9" id="KW-1185">Reference proteome</keyword>
<dbReference type="EMBL" id="JACOPG010000001">
    <property type="protein sequence ID" value="MBC5685503.1"/>
    <property type="molecule type" value="Genomic_DNA"/>
</dbReference>
<proteinExistence type="inferred from homology"/>
<comment type="catalytic activity">
    <reaction evidence="1 5">
        <text>Hydrolysis of terminal, non-reducing alpha-D-galactose residues in alpha-D-galactosides, including galactose oligosaccharides, galactomannans and galactolipids.</text>
        <dbReference type="EC" id="3.2.1.22"/>
    </reaction>
</comment>
<organism evidence="8 9">
    <name type="scientific">Roseburia lenta</name>
    <dbReference type="NCBI Taxonomy" id="2763061"/>
    <lineage>
        <taxon>Bacteria</taxon>
        <taxon>Bacillati</taxon>
        <taxon>Bacillota</taxon>
        <taxon>Clostridia</taxon>
        <taxon>Lachnospirales</taxon>
        <taxon>Lachnospiraceae</taxon>
        <taxon>Roseburia</taxon>
    </lineage>
</organism>
<dbReference type="RefSeq" id="WP_186853779.1">
    <property type="nucleotide sequence ID" value="NZ_JACOPG010000001.1"/>
</dbReference>
<dbReference type="EC" id="3.2.1.22" evidence="2 5"/>
<evidence type="ECO:0000256" key="5">
    <source>
        <dbReference type="PIRNR" id="PIRNR005536"/>
    </source>
</evidence>
<dbReference type="InterPro" id="IPR013785">
    <property type="entry name" value="Aldolase_TIM"/>
</dbReference>
<dbReference type="Gene3D" id="2.70.98.60">
    <property type="entry name" value="alpha-galactosidase from lactobacil brevis"/>
    <property type="match status" value="1"/>
</dbReference>
<dbReference type="Pfam" id="PF16874">
    <property type="entry name" value="Glyco_hydro_36C"/>
    <property type="match status" value="1"/>
</dbReference>
<dbReference type="InterPro" id="IPR031705">
    <property type="entry name" value="Glyco_hydro_36_C"/>
</dbReference>
<dbReference type="PANTHER" id="PTHR43053:SF3">
    <property type="entry name" value="ALPHA-GALACTOSIDASE C-RELATED"/>
    <property type="match status" value="1"/>
</dbReference>